<dbReference type="RefSeq" id="WP_109743425.1">
    <property type="nucleotide sequence ID" value="NZ_QGGO01000013.1"/>
</dbReference>
<evidence type="ECO:0000313" key="1">
    <source>
        <dbReference type="EMBL" id="PWK26223.1"/>
    </source>
</evidence>
<name>A0A316EBR9_9BACT</name>
<comment type="caution">
    <text evidence="1">The sequence shown here is derived from an EMBL/GenBank/DDBJ whole genome shotgun (WGS) entry which is preliminary data.</text>
</comment>
<evidence type="ECO:0000313" key="2">
    <source>
        <dbReference type="Proteomes" id="UP000245489"/>
    </source>
</evidence>
<dbReference type="AlphaFoldDB" id="A0A316EBR9"/>
<protein>
    <submittedName>
        <fullName evidence="1">Uncharacterized protein</fullName>
    </submittedName>
</protein>
<proteinExistence type="predicted"/>
<organism evidence="1 2">
    <name type="scientific">Arcicella aurantiaca</name>
    <dbReference type="NCBI Taxonomy" id="591202"/>
    <lineage>
        <taxon>Bacteria</taxon>
        <taxon>Pseudomonadati</taxon>
        <taxon>Bacteroidota</taxon>
        <taxon>Cytophagia</taxon>
        <taxon>Cytophagales</taxon>
        <taxon>Flectobacillaceae</taxon>
        <taxon>Arcicella</taxon>
    </lineage>
</organism>
<sequence length="76" mass="8962">MRNTIKNVGLNDVQIGLLRMFNRPMSIEESVEIRDLLSQHYANKLFDEVDRVVAEKGITEADYENLRNEHQRTKMK</sequence>
<gene>
    <name evidence="1" type="ORF">LV89_02704</name>
</gene>
<keyword evidence="2" id="KW-1185">Reference proteome</keyword>
<accession>A0A316EBR9</accession>
<reference evidence="1 2" key="1">
    <citation type="submission" date="2018-05" db="EMBL/GenBank/DDBJ databases">
        <title>Genomic Encyclopedia of Archaeal and Bacterial Type Strains, Phase II (KMG-II): from individual species to whole genera.</title>
        <authorList>
            <person name="Goeker M."/>
        </authorList>
    </citation>
    <scope>NUCLEOTIDE SEQUENCE [LARGE SCALE GENOMIC DNA]</scope>
    <source>
        <strain evidence="1 2">DSM 22214</strain>
    </source>
</reference>
<dbReference type="EMBL" id="QGGO01000013">
    <property type="protein sequence ID" value="PWK26223.1"/>
    <property type="molecule type" value="Genomic_DNA"/>
</dbReference>
<dbReference type="Proteomes" id="UP000245489">
    <property type="component" value="Unassembled WGS sequence"/>
</dbReference>
<dbReference type="OrthoDB" id="798931at2"/>